<evidence type="ECO:0000259" key="7">
    <source>
        <dbReference type="Pfam" id="PF11728"/>
    </source>
</evidence>
<feature type="transmembrane region" description="Helical" evidence="6">
    <location>
        <begin position="53"/>
        <end position="74"/>
    </location>
</feature>
<keyword evidence="4 6" id="KW-1133">Transmembrane helix</keyword>
<evidence type="ECO:0000256" key="3">
    <source>
        <dbReference type="ARBA" id="ARBA00022692"/>
    </source>
</evidence>
<name>A0A9Q4B265_SALAG</name>
<dbReference type="InterPro" id="IPR038323">
    <property type="entry name" value="ArAE_1_C_sf"/>
</dbReference>
<dbReference type="InterPro" id="IPR052984">
    <property type="entry name" value="UPF0421"/>
</dbReference>
<comment type="subcellular location">
    <subcellularLocation>
        <location evidence="1">Cell membrane</location>
        <topology evidence="1">Multi-pass membrane protein</topology>
    </subcellularLocation>
</comment>
<proteinExistence type="predicted"/>
<feature type="transmembrane region" description="Helical" evidence="6">
    <location>
        <begin position="80"/>
        <end position="108"/>
    </location>
</feature>
<keyword evidence="2" id="KW-1003">Cell membrane</keyword>
<evidence type="ECO:0000313" key="8">
    <source>
        <dbReference type="EMBL" id="MCR6096640.1"/>
    </source>
</evidence>
<evidence type="ECO:0000256" key="4">
    <source>
        <dbReference type="ARBA" id="ARBA00022989"/>
    </source>
</evidence>
<accession>A0A9Q4B265</accession>
<dbReference type="AlphaFoldDB" id="A0A9Q4B265"/>
<feature type="transmembrane region" description="Helical" evidence="6">
    <location>
        <begin position="120"/>
        <end position="142"/>
    </location>
</feature>
<evidence type="ECO:0000313" key="9">
    <source>
        <dbReference type="Proteomes" id="UP001057753"/>
    </source>
</evidence>
<dbReference type="Pfam" id="PF06081">
    <property type="entry name" value="ArAE_1"/>
    <property type="match status" value="1"/>
</dbReference>
<evidence type="ECO:0000256" key="2">
    <source>
        <dbReference type="ARBA" id="ARBA00022475"/>
    </source>
</evidence>
<keyword evidence="3 6" id="KW-0812">Transmembrane</keyword>
<dbReference type="PANTHER" id="PTHR40064">
    <property type="entry name" value="MEMBRANE PROTEIN-RELATED"/>
    <property type="match status" value="1"/>
</dbReference>
<dbReference type="InterPro" id="IPR021062">
    <property type="entry name" value="ArAE_1_C"/>
</dbReference>
<dbReference type="Gene3D" id="1.20.120.940">
    <property type="entry name" value="Putative aromatic acid exporter, C-terminal domain"/>
    <property type="match status" value="1"/>
</dbReference>
<evidence type="ECO:0000256" key="6">
    <source>
        <dbReference type="SAM" id="Phobius"/>
    </source>
</evidence>
<dbReference type="GO" id="GO:0005886">
    <property type="term" value="C:plasma membrane"/>
    <property type="evidence" value="ECO:0007669"/>
    <property type="project" value="UniProtKB-SubCell"/>
</dbReference>
<sequence length="322" mass="37160">MFKIGYRTLKTALGTAGAVAIAQWLDLDFFASAGIITILCVQKTKRKSVKDSWARFLACLIGMIFAVLVFEILGYHPLSIVVLLILFIPTTLILKVQGGIVTSSVINFHIYTVSDLSVNLIVNELALIVIGIGFALLVNMYMPSKQNQLEEMQAKLEKYFSKILNEFAKYIRDGDSDWNGQEITEAVSLLEKSKNQAILNLENHIFRYEDVYYHYFKMREKQLDIFERMMPLLTSIEHHVEQADMLADYMEELAEGIHPENTAHIYITKLEELKISFKQMPLPTTRNEFEARSALAHLVYELDQYLIIKQQFKPVKEYRVFR</sequence>
<evidence type="ECO:0000256" key="5">
    <source>
        <dbReference type="ARBA" id="ARBA00023136"/>
    </source>
</evidence>
<protein>
    <submittedName>
        <fullName evidence="8">Aromatic acid exporter family protein</fullName>
    </submittedName>
</protein>
<dbReference type="RefSeq" id="WP_078576977.1">
    <property type="nucleotide sequence ID" value="NZ_JABXYM010000001.1"/>
</dbReference>
<comment type="caution">
    <text evidence="8">The sequence shown here is derived from an EMBL/GenBank/DDBJ whole genome shotgun (WGS) entry which is preliminary data.</text>
</comment>
<dbReference type="InterPro" id="IPR010343">
    <property type="entry name" value="ArAE_1"/>
</dbReference>
<reference evidence="8" key="1">
    <citation type="submission" date="2020-06" db="EMBL/GenBank/DDBJ databases">
        <title>Insight into the genomes of haloalkaliphilic bacilli from Kenyan soda lakes.</title>
        <authorList>
            <person name="Mwirichia R."/>
            <person name="Villamizar G.C."/>
            <person name="Poehlein A."/>
            <person name="Mugweru J."/>
            <person name="Kipnyargis A."/>
            <person name="Kiplimo D."/>
            <person name="Orwa P."/>
            <person name="Daniel R."/>
        </authorList>
    </citation>
    <scope>NUCLEOTIDE SEQUENCE</scope>
    <source>
        <strain evidence="8">B1096_S55</strain>
    </source>
</reference>
<keyword evidence="9" id="KW-1185">Reference proteome</keyword>
<dbReference type="PANTHER" id="PTHR40064:SF1">
    <property type="entry name" value="MEMBRANE PROTEIN"/>
    <property type="match status" value="1"/>
</dbReference>
<dbReference type="OrthoDB" id="357521at2"/>
<evidence type="ECO:0000256" key="1">
    <source>
        <dbReference type="ARBA" id="ARBA00004651"/>
    </source>
</evidence>
<dbReference type="Proteomes" id="UP001057753">
    <property type="component" value="Unassembled WGS sequence"/>
</dbReference>
<gene>
    <name evidence="8" type="ORF">HXA33_08730</name>
</gene>
<dbReference type="Pfam" id="PF11728">
    <property type="entry name" value="ArAE_1_C"/>
    <property type="match status" value="1"/>
</dbReference>
<feature type="domain" description="Putative aromatic acid exporter C-terminal" evidence="7">
    <location>
        <begin position="147"/>
        <end position="310"/>
    </location>
</feature>
<keyword evidence="5 6" id="KW-0472">Membrane</keyword>
<dbReference type="EMBL" id="JABXYM010000001">
    <property type="protein sequence ID" value="MCR6096640.1"/>
    <property type="molecule type" value="Genomic_DNA"/>
</dbReference>
<organism evidence="8 9">
    <name type="scientific">Salipaludibacillus agaradhaerens</name>
    <name type="common">Bacillus agaradhaerens</name>
    <dbReference type="NCBI Taxonomy" id="76935"/>
    <lineage>
        <taxon>Bacteria</taxon>
        <taxon>Bacillati</taxon>
        <taxon>Bacillota</taxon>
        <taxon>Bacilli</taxon>
        <taxon>Bacillales</taxon>
        <taxon>Bacillaceae</taxon>
    </lineage>
</organism>